<comment type="caution">
    <text evidence="2">The sequence shown here is derived from an EMBL/GenBank/DDBJ whole genome shotgun (WGS) entry which is preliminary data.</text>
</comment>
<accession>A0AAD5YDL1</accession>
<keyword evidence="3" id="KW-1185">Reference proteome</keyword>
<dbReference type="EMBL" id="JANAWD010000718">
    <property type="protein sequence ID" value="KAJ3476353.1"/>
    <property type="molecule type" value="Genomic_DNA"/>
</dbReference>
<organism evidence="2 3">
    <name type="scientific">Meripilus lineatus</name>
    <dbReference type="NCBI Taxonomy" id="2056292"/>
    <lineage>
        <taxon>Eukaryota</taxon>
        <taxon>Fungi</taxon>
        <taxon>Dikarya</taxon>
        <taxon>Basidiomycota</taxon>
        <taxon>Agaricomycotina</taxon>
        <taxon>Agaricomycetes</taxon>
        <taxon>Polyporales</taxon>
        <taxon>Meripilaceae</taxon>
        <taxon>Meripilus</taxon>
    </lineage>
</organism>
<sequence>MQALKSRFSLLRQKLTRRPESLRRQGVASLDGLSPLYDRKPPWWAKWTYTLVCADLIMTASACELTFNHWTDVEEVEVPAPEGSENTEPTKVKQYVMRPLWQRLPIAGGQLFIGIVLATLIMGSRSRIVRRLYVVPGSSISPNPLVQAISPKQRFLVLQSVHHFRGQGYVTPMQSCTLSKGRDDTEVNIAVKGVKGGFLVGLDGATVEGKKEPVWHSRETIFTAFHGKEGKKMLAKHGWTSGPAAVR</sequence>
<proteinExistence type="predicted"/>
<feature type="transmembrane region" description="Helical" evidence="1">
    <location>
        <begin position="104"/>
        <end position="123"/>
    </location>
</feature>
<dbReference type="AlphaFoldDB" id="A0AAD5YDL1"/>
<keyword evidence="1" id="KW-0472">Membrane</keyword>
<name>A0AAD5YDL1_9APHY</name>
<evidence type="ECO:0000313" key="2">
    <source>
        <dbReference type="EMBL" id="KAJ3476353.1"/>
    </source>
</evidence>
<dbReference type="Proteomes" id="UP001212997">
    <property type="component" value="Unassembled WGS sequence"/>
</dbReference>
<evidence type="ECO:0000313" key="3">
    <source>
        <dbReference type="Proteomes" id="UP001212997"/>
    </source>
</evidence>
<keyword evidence="1" id="KW-0812">Transmembrane</keyword>
<keyword evidence="1" id="KW-1133">Transmembrane helix</keyword>
<protein>
    <submittedName>
        <fullName evidence="2">Uncharacterized protein</fullName>
    </submittedName>
</protein>
<reference evidence="2" key="1">
    <citation type="submission" date="2022-07" db="EMBL/GenBank/DDBJ databases">
        <title>Genome Sequence of Physisporinus lineatus.</title>
        <authorList>
            <person name="Buettner E."/>
        </authorList>
    </citation>
    <scope>NUCLEOTIDE SEQUENCE</scope>
    <source>
        <strain evidence="2">VT162</strain>
    </source>
</reference>
<gene>
    <name evidence="2" type="ORF">NLI96_g11217</name>
</gene>
<evidence type="ECO:0000256" key="1">
    <source>
        <dbReference type="SAM" id="Phobius"/>
    </source>
</evidence>